<dbReference type="Pfam" id="PF07714">
    <property type="entry name" value="PK_Tyr_Ser-Thr"/>
    <property type="match status" value="1"/>
</dbReference>
<dbReference type="GO" id="GO:0004672">
    <property type="term" value="F:protein kinase activity"/>
    <property type="evidence" value="ECO:0007669"/>
    <property type="project" value="InterPro"/>
</dbReference>
<dbReference type="AlphaFoldDB" id="A0A8J2NIY9"/>
<evidence type="ECO:0000313" key="3">
    <source>
        <dbReference type="Proteomes" id="UP000708208"/>
    </source>
</evidence>
<accession>A0A8J2NIY9</accession>
<organism evidence="2 3">
    <name type="scientific">Allacma fusca</name>
    <dbReference type="NCBI Taxonomy" id="39272"/>
    <lineage>
        <taxon>Eukaryota</taxon>
        <taxon>Metazoa</taxon>
        <taxon>Ecdysozoa</taxon>
        <taxon>Arthropoda</taxon>
        <taxon>Hexapoda</taxon>
        <taxon>Collembola</taxon>
        <taxon>Symphypleona</taxon>
        <taxon>Sminthuridae</taxon>
        <taxon>Allacma</taxon>
    </lineage>
</organism>
<evidence type="ECO:0000259" key="1">
    <source>
        <dbReference type="Pfam" id="PF07714"/>
    </source>
</evidence>
<feature type="domain" description="Serine-threonine/tyrosine-protein kinase catalytic" evidence="1">
    <location>
        <begin position="2"/>
        <end position="33"/>
    </location>
</feature>
<dbReference type="Proteomes" id="UP000708208">
    <property type="component" value="Unassembled WGS sequence"/>
</dbReference>
<dbReference type="InterPro" id="IPR001245">
    <property type="entry name" value="Ser-Thr/Tyr_kinase_cat_dom"/>
</dbReference>
<dbReference type="EMBL" id="CAJVCH010005355">
    <property type="protein sequence ID" value="CAG7657375.1"/>
    <property type="molecule type" value="Genomic_DNA"/>
</dbReference>
<comment type="caution">
    <text evidence="2">The sequence shown here is derived from an EMBL/GenBank/DDBJ whole genome shotgun (WGS) entry which is preliminary data.</text>
</comment>
<name>A0A8J2NIY9_9HEXA</name>
<feature type="non-terminal residue" evidence="2">
    <location>
        <position position="1"/>
    </location>
</feature>
<dbReference type="OrthoDB" id="7789554at2759"/>
<reference evidence="2" key="1">
    <citation type="submission" date="2021-06" db="EMBL/GenBank/DDBJ databases">
        <authorList>
            <person name="Hodson N. C."/>
            <person name="Mongue J. A."/>
            <person name="Jaron S. K."/>
        </authorList>
    </citation>
    <scope>NUCLEOTIDE SEQUENCE</scope>
</reference>
<keyword evidence="3" id="KW-1185">Reference proteome</keyword>
<evidence type="ECO:0000313" key="2">
    <source>
        <dbReference type="EMBL" id="CAG7657375.1"/>
    </source>
</evidence>
<gene>
    <name evidence="2" type="ORF">AFUS01_LOCUS979</name>
</gene>
<protein>
    <recommendedName>
        <fullName evidence="1">Serine-threonine/tyrosine-protein kinase catalytic domain-containing protein</fullName>
    </recommendedName>
</protein>
<proteinExistence type="predicted"/>
<sequence length="56" mass="6612">MPEYANSEIYEIMCKCWKAGPSERPKFTDLTKEFLRLLPKEYVKTIPESVYEPPTL</sequence>